<dbReference type="EMBL" id="DXFB01000054">
    <property type="protein sequence ID" value="HIX45004.1"/>
    <property type="molecule type" value="Genomic_DNA"/>
</dbReference>
<reference evidence="2" key="1">
    <citation type="journal article" date="2021" name="PeerJ">
        <title>Extensive microbial diversity within the chicken gut microbiome revealed by metagenomics and culture.</title>
        <authorList>
            <person name="Gilroy R."/>
            <person name="Ravi A."/>
            <person name="Getino M."/>
            <person name="Pursley I."/>
            <person name="Horton D.L."/>
            <person name="Alikhan N.F."/>
            <person name="Baker D."/>
            <person name="Gharbi K."/>
            <person name="Hall N."/>
            <person name="Watson M."/>
            <person name="Adriaenssens E.M."/>
            <person name="Foster-Nyarko E."/>
            <person name="Jarju S."/>
            <person name="Secka A."/>
            <person name="Antonio M."/>
            <person name="Oren A."/>
            <person name="Chaudhuri R.R."/>
            <person name="La Ragione R."/>
            <person name="Hildebrand F."/>
            <person name="Pallen M.J."/>
        </authorList>
    </citation>
    <scope>NUCLEOTIDE SEQUENCE</scope>
    <source>
        <strain evidence="2">ChiHjej12B11-16260</strain>
    </source>
</reference>
<protein>
    <submittedName>
        <fullName evidence="2">T9SS type A sorting domain-containing protein</fullName>
    </submittedName>
</protein>
<gene>
    <name evidence="2" type="ORF">H9982_02160</name>
</gene>
<keyword evidence="1" id="KW-0732">Signal</keyword>
<sequence length="565" mass="62230">MKRTITISMLLSAASVAAVMAAGVIPAPTFTDSKEWVYVGDEQGDTLRIKCEEPWHEELYPDYFSWAGMELKETDSTVKMLAPNIYNGASDLYALLGFTIEGEDVTYFDYNWQPGDTTVILSVYNECTGICSRAYGKRVKVLSIDSVEISGEMRCRYNLESQSIGVATDAKGGSHRYDREIFSGMGTISEPYSDAWVEGIGYMKIDREEYRLYTLAYVTDGGEVIFRNTVTGDEPQTSAGLKPAFAQPRLVQPAAAVSAAEGGTYEPTFTASKEWTFVGDIGSDTLSIRCEEDTGHPGYVSWNGITLRETEQGIARYVGLGSTCTQALNVIYARGEGEEIPYFSYAWQPGNESYFNYAPYAVEPDEGCISQIAVTGEQIDIVAIESVTVAGEPRRSYKIAMSDLAGMISEEYLVDNLDYYFLLQNGWQYGFHIELLTLTDPYEAEWIEGIGYTRMKHEGRPYTLLCVTDNGKEIYRNPSSELVPKAAQQHIELCRDGDNLAALFPETGEGAEIAVYDAAGRTVLAVSLRAGATTAVLPMGDMPRGAYIVTLTSTGGRPMTAKMVW</sequence>
<organism evidence="2 3">
    <name type="scientific">Candidatus Barnesiella excrementipullorum</name>
    <dbReference type="NCBI Taxonomy" id="2838479"/>
    <lineage>
        <taxon>Bacteria</taxon>
        <taxon>Pseudomonadati</taxon>
        <taxon>Bacteroidota</taxon>
        <taxon>Bacteroidia</taxon>
        <taxon>Bacteroidales</taxon>
        <taxon>Barnesiellaceae</taxon>
        <taxon>Barnesiella</taxon>
    </lineage>
</organism>
<dbReference type="AlphaFoldDB" id="A0A9D1VQG1"/>
<comment type="caution">
    <text evidence="2">The sequence shown here is derived from an EMBL/GenBank/DDBJ whole genome shotgun (WGS) entry which is preliminary data.</text>
</comment>
<evidence type="ECO:0000313" key="2">
    <source>
        <dbReference type="EMBL" id="HIX45004.1"/>
    </source>
</evidence>
<accession>A0A9D1VQG1</accession>
<dbReference type="Proteomes" id="UP000824246">
    <property type="component" value="Unassembled WGS sequence"/>
</dbReference>
<evidence type="ECO:0000313" key="3">
    <source>
        <dbReference type="Proteomes" id="UP000824246"/>
    </source>
</evidence>
<evidence type="ECO:0000256" key="1">
    <source>
        <dbReference type="SAM" id="SignalP"/>
    </source>
</evidence>
<feature type="chain" id="PRO_5039037991" evidence="1">
    <location>
        <begin position="22"/>
        <end position="565"/>
    </location>
</feature>
<reference evidence="2" key="2">
    <citation type="submission" date="2021-04" db="EMBL/GenBank/DDBJ databases">
        <authorList>
            <person name="Gilroy R."/>
        </authorList>
    </citation>
    <scope>NUCLEOTIDE SEQUENCE</scope>
    <source>
        <strain evidence="2">ChiHjej12B11-16260</strain>
    </source>
</reference>
<feature type="signal peptide" evidence="1">
    <location>
        <begin position="1"/>
        <end position="21"/>
    </location>
</feature>
<name>A0A9D1VQG1_9BACT</name>
<proteinExistence type="predicted"/>